<name>A0AAU9VP21_9CNID</name>
<reference evidence="1 2" key="1">
    <citation type="submission" date="2022-05" db="EMBL/GenBank/DDBJ databases">
        <authorList>
            <consortium name="Genoscope - CEA"/>
            <person name="William W."/>
        </authorList>
    </citation>
    <scope>NUCLEOTIDE SEQUENCE [LARGE SCALE GENOMIC DNA]</scope>
</reference>
<evidence type="ECO:0000313" key="2">
    <source>
        <dbReference type="Proteomes" id="UP001159428"/>
    </source>
</evidence>
<gene>
    <name evidence="1" type="ORF">PMEA_00001130</name>
</gene>
<sequence>MRKITTDRRRGIRWNLATMLEHLDFADDIVLLSSNFNNLCEKPGRLTEEAAKVGLGLNARKFKTLRTDFSGKREKFVVNCEEVEDEEALCVSWSYCRQGRLRQ</sequence>
<evidence type="ECO:0000313" key="1">
    <source>
        <dbReference type="EMBL" id="CAH3031132.1"/>
    </source>
</evidence>
<protein>
    <recommendedName>
        <fullName evidence="3">Reverse transcriptase domain-containing protein</fullName>
    </recommendedName>
</protein>
<organism evidence="1 2">
    <name type="scientific">Pocillopora meandrina</name>
    <dbReference type="NCBI Taxonomy" id="46732"/>
    <lineage>
        <taxon>Eukaryota</taxon>
        <taxon>Metazoa</taxon>
        <taxon>Cnidaria</taxon>
        <taxon>Anthozoa</taxon>
        <taxon>Hexacorallia</taxon>
        <taxon>Scleractinia</taxon>
        <taxon>Astrocoeniina</taxon>
        <taxon>Pocilloporidae</taxon>
        <taxon>Pocillopora</taxon>
    </lineage>
</organism>
<keyword evidence="2" id="KW-1185">Reference proteome</keyword>
<accession>A0AAU9VP21</accession>
<dbReference type="AlphaFoldDB" id="A0AAU9VP21"/>
<proteinExistence type="predicted"/>
<comment type="caution">
    <text evidence="1">The sequence shown here is derived from an EMBL/GenBank/DDBJ whole genome shotgun (WGS) entry which is preliminary data.</text>
</comment>
<dbReference type="Proteomes" id="UP001159428">
    <property type="component" value="Unassembled WGS sequence"/>
</dbReference>
<evidence type="ECO:0008006" key="3">
    <source>
        <dbReference type="Google" id="ProtNLM"/>
    </source>
</evidence>
<dbReference type="EMBL" id="CALNXJ010000001">
    <property type="protein sequence ID" value="CAH3031132.1"/>
    <property type="molecule type" value="Genomic_DNA"/>
</dbReference>